<name>A0AAV1K362_9NEOP</name>
<dbReference type="EMBL" id="CAVLEF010000281">
    <property type="protein sequence ID" value="CAK1556047.1"/>
    <property type="molecule type" value="Genomic_DNA"/>
</dbReference>
<keyword evidence="3" id="KW-1185">Reference proteome</keyword>
<dbReference type="Proteomes" id="UP001497472">
    <property type="component" value="Unassembled WGS sequence"/>
</dbReference>
<protein>
    <submittedName>
        <fullName evidence="2">Uncharacterized protein</fullName>
    </submittedName>
</protein>
<feature type="region of interest" description="Disordered" evidence="1">
    <location>
        <begin position="1"/>
        <end position="76"/>
    </location>
</feature>
<dbReference type="AlphaFoldDB" id="A0AAV1K362"/>
<gene>
    <name evidence="2" type="ORF">LNINA_LOCUS14820</name>
</gene>
<evidence type="ECO:0000313" key="2">
    <source>
        <dbReference type="EMBL" id="CAK1556047.1"/>
    </source>
</evidence>
<reference evidence="2 3" key="1">
    <citation type="submission" date="2023-11" db="EMBL/GenBank/DDBJ databases">
        <authorList>
            <person name="Okamura Y."/>
        </authorList>
    </citation>
    <scope>NUCLEOTIDE SEQUENCE [LARGE SCALE GENOMIC DNA]</scope>
</reference>
<evidence type="ECO:0000256" key="1">
    <source>
        <dbReference type="SAM" id="MobiDB-lite"/>
    </source>
</evidence>
<feature type="compositionally biased region" description="Low complexity" evidence="1">
    <location>
        <begin position="40"/>
        <end position="51"/>
    </location>
</feature>
<sequence>MNFTHSRSHQNPYLPQSKISRPQITARPTKSGPAQRRMRGPSQSGVSPPGGTINPQLRSCPVIFSSTDRLAPPPFI</sequence>
<evidence type="ECO:0000313" key="3">
    <source>
        <dbReference type="Proteomes" id="UP001497472"/>
    </source>
</evidence>
<organism evidence="2 3">
    <name type="scientific">Leptosia nina</name>
    <dbReference type="NCBI Taxonomy" id="320188"/>
    <lineage>
        <taxon>Eukaryota</taxon>
        <taxon>Metazoa</taxon>
        <taxon>Ecdysozoa</taxon>
        <taxon>Arthropoda</taxon>
        <taxon>Hexapoda</taxon>
        <taxon>Insecta</taxon>
        <taxon>Pterygota</taxon>
        <taxon>Neoptera</taxon>
        <taxon>Endopterygota</taxon>
        <taxon>Lepidoptera</taxon>
        <taxon>Glossata</taxon>
        <taxon>Ditrysia</taxon>
        <taxon>Papilionoidea</taxon>
        <taxon>Pieridae</taxon>
        <taxon>Pierinae</taxon>
        <taxon>Leptosia</taxon>
    </lineage>
</organism>
<proteinExistence type="predicted"/>
<accession>A0AAV1K362</accession>
<feature type="compositionally biased region" description="Polar residues" evidence="1">
    <location>
        <begin position="1"/>
        <end position="28"/>
    </location>
</feature>
<comment type="caution">
    <text evidence="2">The sequence shown here is derived from an EMBL/GenBank/DDBJ whole genome shotgun (WGS) entry which is preliminary data.</text>
</comment>